<dbReference type="Proteomes" id="UP000709959">
    <property type="component" value="Unassembled WGS sequence"/>
</dbReference>
<evidence type="ECO:0000256" key="3">
    <source>
        <dbReference type="ARBA" id="ARBA00022679"/>
    </source>
</evidence>
<organism evidence="16 17">
    <name type="scientific">Candidatus Geothrix odensensis</name>
    <dbReference type="NCBI Taxonomy" id="2954440"/>
    <lineage>
        <taxon>Bacteria</taxon>
        <taxon>Pseudomonadati</taxon>
        <taxon>Acidobacteriota</taxon>
        <taxon>Holophagae</taxon>
        <taxon>Holophagales</taxon>
        <taxon>Holophagaceae</taxon>
        <taxon>Geothrix</taxon>
    </lineage>
</organism>
<evidence type="ECO:0000256" key="5">
    <source>
        <dbReference type="ARBA" id="ARBA00050607"/>
    </source>
</evidence>
<dbReference type="GO" id="GO:0005737">
    <property type="term" value="C:cytoplasm"/>
    <property type="evidence" value="ECO:0007669"/>
    <property type="project" value="UniProtKB-SubCell"/>
</dbReference>
<comment type="subcellular location">
    <subcellularLocation>
        <location evidence="1 15">Cytoplasm</location>
    </subcellularLocation>
</comment>
<evidence type="ECO:0000256" key="9">
    <source>
        <dbReference type="ARBA" id="ARBA00061535"/>
    </source>
</evidence>
<dbReference type="NCBIfam" id="TIGR00667">
    <property type="entry name" value="aat"/>
    <property type="match status" value="1"/>
</dbReference>
<comment type="catalytic activity">
    <reaction evidence="6 15">
        <text>N-terminal L-arginyl-[protein] + L-leucyl-tRNA(Leu) = N-terminal L-leucyl-L-arginyl-[protein] + tRNA(Leu) + H(+)</text>
        <dbReference type="Rhea" id="RHEA:50416"/>
        <dbReference type="Rhea" id="RHEA-COMP:9613"/>
        <dbReference type="Rhea" id="RHEA-COMP:9622"/>
        <dbReference type="Rhea" id="RHEA-COMP:12672"/>
        <dbReference type="Rhea" id="RHEA-COMP:12673"/>
        <dbReference type="ChEBI" id="CHEBI:15378"/>
        <dbReference type="ChEBI" id="CHEBI:64719"/>
        <dbReference type="ChEBI" id="CHEBI:78442"/>
        <dbReference type="ChEBI" id="CHEBI:78494"/>
        <dbReference type="ChEBI" id="CHEBI:133044"/>
        <dbReference type="EC" id="2.3.2.6"/>
    </reaction>
</comment>
<dbReference type="SUPFAM" id="SSF55729">
    <property type="entry name" value="Acyl-CoA N-acyltransferases (Nat)"/>
    <property type="match status" value="1"/>
</dbReference>
<evidence type="ECO:0000256" key="1">
    <source>
        <dbReference type="ARBA" id="ARBA00004496"/>
    </source>
</evidence>
<dbReference type="InterPro" id="IPR016181">
    <property type="entry name" value="Acyl_CoA_acyltransferase"/>
</dbReference>
<evidence type="ECO:0000256" key="12">
    <source>
        <dbReference type="ARBA" id="ARBA00077136"/>
    </source>
</evidence>
<dbReference type="PANTHER" id="PTHR30098:SF2">
    <property type="entry name" value="LEUCYL_PHENYLALANYL-TRNA--PROTEIN TRANSFERASE"/>
    <property type="match status" value="1"/>
</dbReference>
<dbReference type="GO" id="GO:0008914">
    <property type="term" value="F:leucyl-tRNA--protein transferase activity"/>
    <property type="evidence" value="ECO:0007669"/>
    <property type="project" value="UniProtKB-UniRule"/>
</dbReference>
<dbReference type="GO" id="GO:0030163">
    <property type="term" value="P:protein catabolic process"/>
    <property type="evidence" value="ECO:0007669"/>
    <property type="project" value="UniProtKB-UniRule"/>
</dbReference>
<dbReference type="HAMAP" id="MF_00688">
    <property type="entry name" value="Leu_Phe_trans"/>
    <property type="match status" value="1"/>
</dbReference>
<evidence type="ECO:0000256" key="4">
    <source>
        <dbReference type="ARBA" id="ARBA00023315"/>
    </source>
</evidence>
<evidence type="ECO:0000256" key="15">
    <source>
        <dbReference type="HAMAP-Rule" id="MF_00688"/>
    </source>
</evidence>
<dbReference type="Pfam" id="PF03588">
    <property type="entry name" value="Leu_Phe_trans"/>
    <property type="match status" value="1"/>
</dbReference>
<dbReference type="EC" id="2.3.2.6" evidence="10 15"/>
<comment type="catalytic activity">
    <reaction evidence="7 15">
        <text>N-terminal L-lysyl-[protein] + L-leucyl-tRNA(Leu) = N-terminal L-leucyl-L-lysyl-[protein] + tRNA(Leu) + H(+)</text>
        <dbReference type="Rhea" id="RHEA:12340"/>
        <dbReference type="Rhea" id="RHEA-COMP:9613"/>
        <dbReference type="Rhea" id="RHEA-COMP:9622"/>
        <dbReference type="Rhea" id="RHEA-COMP:12670"/>
        <dbReference type="Rhea" id="RHEA-COMP:12671"/>
        <dbReference type="ChEBI" id="CHEBI:15378"/>
        <dbReference type="ChEBI" id="CHEBI:65249"/>
        <dbReference type="ChEBI" id="CHEBI:78442"/>
        <dbReference type="ChEBI" id="CHEBI:78494"/>
        <dbReference type="ChEBI" id="CHEBI:133043"/>
        <dbReference type="EC" id="2.3.2.6"/>
    </reaction>
</comment>
<evidence type="ECO:0000256" key="11">
    <source>
        <dbReference type="ARBA" id="ARBA00074372"/>
    </source>
</evidence>
<comment type="catalytic activity">
    <reaction evidence="5 15">
        <text>L-phenylalanyl-tRNA(Phe) + an N-terminal L-alpha-aminoacyl-[protein] = an N-terminal L-phenylalanyl-L-alpha-aminoacyl-[protein] + tRNA(Phe)</text>
        <dbReference type="Rhea" id="RHEA:43632"/>
        <dbReference type="Rhea" id="RHEA-COMP:9668"/>
        <dbReference type="Rhea" id="RHEA-COMP:9699"/>
        <dbReference type="Rhea" id="RHEA-COMP:10636"/>
        <dbReference type="Rhea" id="RHEA-COMP:10637"/>
        <dbReference type="ChEBI" id="CHEBI:78442"/>
        <dbReference type="ChEBI" id="CHEBI:78531"/>
        <dbReference type="ChEBI" id="CHEBI:78597"/>
        <dbReference type="ChEBI" id="CHEBI:83561"/>
        <dbReference type="EC" id="2.3.2.6"/>
    </reaction>
</comment>
<dbReference type="FunFam" id="3.30.70.3550:FF:000001">
    <property type="entry name" value="Leucyl/phenylalanyl-tRNA--protein transferase"/>
    <property type="match status" value="1"/>
</dbReference>
<comment type="similarity">
    <text evidence="9 15">Belongs to the L/F-transferase family.</text>
</comment>
<evidence type="ECO:0000256" key="13">
    <source>
        <dbReference type="ARBA" id="ARBA00077165"/>
    </source>
</evidence>
<sequence>MPVFRLRSELVFPDPELAEDGLLAIGGDLSLERLLLAYRSGIFPWYGEGDPLLWWSPPERALLRPGHLHLSARTRRSLRQHPFEIRFDTAFEAVIGHCSRVPRPGQDGTWITPEMRSAYVALHRAGYAHSVEAWRDGDLRGGLYGVSLGGAFFGESMFSLEPEASRAALAALDARLAAWGFSLLDGQLPHEGLVGYGFQSVPRPLFLMELALALKAGDRAGDWSEG</sequence>
<dbReference type="InterPro" id="IPR004616">
    <property type="entry name" value="Leu/Phe-tRNA_Trfase"/>
</dbReference>
<dbReference type="EMBL" id="JADKCH010000035">
    <property type="protein sequence ID" value="MBK8574079.1"/>
    <property type="molecule type" value="Genomic_DNA"/>
</dbReference>
<name>A0A936F4Q0_9BACT</name>
<proteinExistence type="inferred from homology"/>
<evidence type="ECO:0000313" key="17">
    <source>
        <dbReference type="Proteomes" id="UP000709959"/>
    </source>
</evidence>
<evidence type="ECO:0000313" key="16">
    <source>
        <dbReference type="EMBL" id="MBK8574079.1"/>
    </source>
</evidence>
<dbReference type="PANTHER" id="PTHR30098">
    <property type="entry name" value="LEUCYL/PHENYLALANYL-TRNA--PROTEIN TRANSFERASE"/>
    <property type="match status" value="1"/>
</dbReference>
<dbReference type="Gene3D" id="3.30.70.3550">
    <property type="entry name" value="Leucyl/phenylalanyl-tRNA-protein transferase, N-terminal domain"/>
    <property type="match status" value="1"/>
</dbReference>
<dbReference type="InterPro" id="IPR042203">
    <property type="entry name" value="Leu/Phe-tRNA_Trfase_C"/>
</dbReference>
<keyword evidence="4 15" id="KW-0012">Acyltransferase</keyword>
<evidence type="ECO:0000256" key="7">
    <source>
        <dbReference type="ARBA" id="ARBA00051538"/>
    </source>
</evidence>
<dbReference type="InterPro" id="IPR042221">
    <property type="entry name" value="Leu/Phe-tRNA_Trfase_N"/>
</dbReference>
<accession>A0A936F4Q0</accession>
<dbReference type="AlphaFoldDB" id="A0A936F4Q0"/>
<dbReference type="Gene3D" id="3.40.630.70">
    <property type="entry name" value="Leucyl/phenylalanyl-tRNA-protein transferase, C-terminal domain"/>
    <property type="match status" value="1"/>
</dbReference>
<evidence type="ECO:0000256" key="10">
    <source>
        <dbReference type="ARBA" id="ARBA00066767"/>
    </source>
</evidence>
<evidence type="ECO:0000256" key="2">
    <source>
        <dbReference type="ARBA" id="ARBA00022490"/>
    </source>
</evidence>
<comment type="function">
    <text evidence="8 15">Functions in the N-end rule pathway of protein degradation where it conjugates Leu, Phe and, less efficiently, Met from aminoacyl-tRNAs to the N-termini of proteins containing an N-terminal arginine or lysine.</text>
</comment>
<protein>
    <recommendedName>
        <fullName evidence="11 15">Leucyl/phenylalanyl-tRNA--protein transferase</fullName>
        <ecNumber evidence="10 15">2.3.2.6</ecNumber>
    </recommendedName>
    <alternativeName>
        <fullName evidence="12 15">L/F-transferase</fullName>
    </alternativeName>
    <alternativeName>
        <fullName evidence="13 15">Leucyltransferase</fullName>
    </alternativeName>
    <alternativeName>
        <fullName evidence="14 15">Phenyalanyltransferase</fullName>
    </alternativeName>
</protein>
<keyword evidence="2 15" id="KW-0963">Cytoplasm</keyword>
<gene>
    <name evidence="15" type="primary">aat</name>
    <name evidence="16" type="ORF">IPN91_15980</name>
</gene>
<evidence type="ECO:0000256" key="8">
    <source>
        <dbReference type="ARBA" id="ARBA00054043"/>
    </source>
</evidence>
<keyword evidence="3 15" id="KW-0808">Transferase</keyword>
<reference evidence="16 17" key="1">
    <citation type="submission" date="2020-10" db="EMBL/GenBank/DDBJ databases">
        <title>Connecting structure to function with the recovery of over 1000 high-quality activated sludge metagenome-assembled genomes encoding full-length rRNA genes using long-read sequencing.</title>
        <authorList>
            <person name="Singleton C.M."/>
            <person name="Petriglieri F."/>
            <person name="Kristensen J.M."/>
            <person name="Kirkegaard R.H."/>
            <person name="Michaelsen T.Y."/>
            <person name="Andersen M.H."/>
            <person name="Karst S.M."/>
            <person name="Dueholm M.S."/>
            <person name="Nielsen P.H."/>
            <person name="Albertsen M."/>
        </authorList>
    </citation>
    <scope>NUCLEOTIDE SEQUENCE [LARGE SCALE GENOMIC DNA]</scope>
    <source>
        <strain evidence="16">OdNE_18-Q3-R46-58_MAXAC.008</strain>
    </source>
</reference>
<evidence type="ECO:0000256" key="6">
    <source>
        <dbReference type="ARBA" id="ARBA00050652"/>
    </source>
</evidence>
<evidence type="ECO:0000256" key="14">
    <source>
        <dbReference type="ARBA" id="ARBA00083640"/>
    </source>
</evidence>
<comment type="caution">
    <text evidence="16">The sequence shown here is derived from an EMBL/GenBank/DDBJ whole genome shotgun (WGS) entry which is preliminary data.</text>
</comment>